<dbReference type="EMBL" id="JACHJG010000006">
    <property type="protein sequence ID" value="MBB4887256.1"/>
    <property type="molecule type" value="Genomic_DNA"/>
</dbReference>
<comment type="similarity">
    <text evidence="1">Belongs to the leucine-binding protein family.</text>
</comment>
<organism evidence="4 5">
    <name type="scientific">Streptomyces netropsis</name>
    <name type="common">Streptoverticillium netropsis</name>
    <dbReference type="NCBI Taxonomy" id="55404"/>
    <lineage>
        <taxon>Bacteria</taxon>
        <taxon>Bacillati</taxon>
        <taxon>Actinomycetota</taxon>
        <taxon>Actinomycetes</taxon>
        <taxon>Kitasatosporales</taxon>
        <taxon>Streptomycetaceae</taxon>
        <taxon>Streptomyces</taxon>
    </lineage>
</organism>
<evidence type="ECO:0000259" key="3">
    <source>
        <dbReference type="Pfam" id="PF13458"/>
    </source>
</evidence>
<dbReference type="PANTHER" id="PTHR30483:SF6">
    <property type="entry name" value="PERIPLASMIC BINDING PROTEIN OF ABC TRANSPORTER FOR NATURAL AMINO ACIDS"/>
    <property type="match status" value="1"/>
</dbReference>
<accession>A0A7W7PDX4</accession>
<reference evidence="4 5" key="1">
    <citation type="submission" date="2020-08" db="EMBL/GenBank/DDBJ databases">
        <title>Genomic Encyclopedia of Type Strains, Phase III (KMG-III): the genomes of soil and plant-associated and newly described type strains.</title>
        <authorList>
            <person name="Whitman W."/>
        </authorList>
    </citation>
    <scope>NUCLEOTIDE SEQUENCE [LARGE SCALE GENOMIC DNA]</scope>
    <source>
        <strain evidence="4 5">CECT 3265</strain>
    </source>
</reference>
<dbReference type="AlphaFoldDB" id="A0A7W7PDX4"/>
<feature type="domain" description="Leucine-binding protein" evidence="3">
    <location>
        <begin position="6"/>
        <end position="311"/>
    </location>
</feature>
<keyword evidence="5" id="KW-1185">Reference proteome</keyword>
<evidence type="ECO:0000313" key="4">
    <source>
        <dbReference type="EMBL" id="MBB4887256.1"/>
    </source>
</evidence>
<evidence type="ECO:0000256" key="2">
    <source>
        <dbReference type="ARBA" id="ARBA00022729"/>
    </source>
</evidence>
<comment type="caution">
    <text evidence="4">The sequence shown here is derived from an EMBL/GenBank/DDBJ whole genome shotgun (WGS) entry which is preliminary data.</text>
</comment>
<name>A0A7W7PDX4_STRNE</name>
<protein>
    <submittedName>
        <fullName evidence="4">Branched-chain amino acid transport system substrate-binding protein</fullName>
    </submittedName>
</protein>
<keyword evidence="2" id="KW-0732">Signal</keyword>
<dbReference type="SUPFAM" id="SSF53822">
    <property type="entry name" value="Periplasmic binding protein-like I"/>
    <property type="match status" value="1"/>
</dbReference>
<dbReference type="CDD" id="cd06337">
    <property type="entry name" value="PBP1_ABC_ligand_binding-like"/>
    <property type="match status" value="1"/>
</dbReference>
<dbReference type="InterPro" id="IPR028081">
    <property type="entry name" value="Leu-bd"/>
</dbReference>
<dbReference type="InterPro" id="IPR028082">
    <property type="entry name" value="Peripla_BP_I"/>
</dbReference>
<sequence>MTAVDGGSRRYPLRLAARDSRSHPEGARQAVAELVGEEGAQVVVTMAGTRVLPAVADACAELGVPCVSTTFPWQAYVFGRGGDTERPFPWTYHFAWGLDDIAVVFAEMWERVGDRRTVGCLWNDDVQGEFLRHPVHGFAPVAAARGHRLIDPGGYREPAVTFADHIRRFVDAGAEIVTSAATVEDLTLFHRQAGQAGLRPRLVTCSRWLAYPRDRAQADALAGTDIATLVYWTPRHPFSSSLDGTGAAELADAYQRETGRPWLQPLGLAHALVEVAAHALATADDPTDRQAVAAAVGRTRLPTVAGLIDFTAGPTPNIALLPLIGGQWQPGRDHPHELALVTNTRFPSIAVDAELTVAPCG</sequence>
<dbReference type="InterPro" id="IPR051010">
    <property type="entry name" value="BCAA_transport"/>
</dbReference>
<gene>
    <name evidence="4" type="ORF">FHS38_003310</name>
</gene>
<dbReference type="Gene3D" id="3.40.50.2300">
    <property type="match status" value="2"/>
</dbReference>
<proteinExistence type="inferred from homology"/>
<dbReference type="PANTHER" id="PTHR30483">
    <property type="entry name" value="LEUCINE-SPECIFIC-BINDING PROTEIN"/>
    <property type="match status" value="1"/>
</dbReference>
<dbReference type="Proteomes" id="UP000556436">
    <property type="component" value="Unassembled WGS sequence"/>
</dbReference>
<evidence type="ECO:0000256" key="1">
    <source>
        <dbReference type="ARBA" id="ARBA00010062"/>
    </source>
</evidence>
<dbReference type="Pfam" id="PF13458">
    <property type="entry name" value="Peripla_BP_6"/>
    <property type="match status" value="1"/>
</dbReference>
<evidence type="ECO:0000313" key="5">
    <source>
        <dbReference type="Proteomes" id="UP000556436"/>
    </source>
</evidence>